<protein>
    <submittedName>
        <fullName evidence="2">Uncharacterized protein</fullName>
    </submittedName>
</protein>
<evidence type="ECO:0000313" key="2">
    <source>
        <dbReference type="EMBL" id="MCI87224.1"/>
    </source>
</evidence>
<evidence type="ECO:0000256" key="1">
    <source>
        <dbReference type="SAM" id="MobiDB-lite"/>
    </source>
</evidence>
<proteinExistence type="predicted"/>
<name>A0A392VFS5_9FABA</name>
<reference evidence="2 3" key="1">
    <citation type="journal article" date="2018" name="Front. Plant Sci.">
        <title>Red Clover (Trifolium pratense) and Zigzag Clover (T. medium) - A Picture of Genomic Similarities and Differences.</title>
        <authorList>
            <person name="Dluhosova J."/>
            <person name="Istvanek J."/>
            <person name="Nedelnik J."/>
            <person name="Repkova J."/>
        </authorList>
    </citation>
    <scope>NUCLEOTIDE SEQUENCE [LARGE SCALE GENOMIC DNA]</scope>
    <source>
        <strain evidence="3">cv. 10/8</strain>
        <tissue evidence="2">Leaf</tissue>
    </source>
</reference>
<feature type="non-terminal residue" evidence="2">
    <location>
        <position position="1"/>
    </location>
</feature>
<dbReference type="Proteomes" id="UP000265520">
    <property type="component" value="Unassembled WGS sequence"/>
</dbReference>
<comment type="caution">
    <text evidence="2">The sequence shown here is derived from an EMBL/GenBank/DDBJ whole genome shotgun (WGS) entry which is preliminary data.</text>
</comment>
<dbReference type="EMBL" id="LXQA011160699">
    <property type="protein sequence ID" value="MCI87224.1"/>
    <property type="molecule type" value="Genomic_DNA"/>
</dbReference>
<dbReference type="AlphaFoldDB" id="A0A392VFS5"/>
<evidence type="ECO:0000313" key="3">
    <source>
        <dbReference type="Proteomes" id="UP000265520"/>
    </source>
</evidence>
<sequence length="34" mass="3940">DNLIKSMTKEKESEAREEEEAGNEEADPETSRWT</sequence>
<organism evidence="2 3">
    <name type="scientific">Trifolium medium</name>
    <dbReference type="NCBI Taxonomy" id="97028"/>
    <lineage>
        <taxon>Eukaryota</taxon>
        <taxon>Viridiplantae</taxon>
        <taxon>Streptophyta</taxon>
        <taxon>Embryophyta</taxon>
        <taxon>Tracheophyta</taxon>
        <taxon>Spermatophyta</taxon>
        <taxon>Magnoliopsida</taxon>
        <taxon>eudicotyledons</taxon>
        <taxon>Gunneridae</taxon>
        <taxon>Pentapetalae</taxon>
        <taxon>rosids</taxon>
        <taxon>fabids</taxon>
        <taxon>Fabales</taxon>
        <taxon>Fabaceae</taxon>
        <taxon>Papilionoideae</taxon>
        <taxon>50 kb inversion clade</taxon>
        <taxon>NPAAA clade</taxon>
        <taxon>Hologalegina</taxon>
        <taxon>IRL clade</taxon>
        <taxon>Trifolieae</taxon>
        <taxon>Trifolium</taxon>
    </lineage>
</organism>
<keyword evidence="3" id="KW-1185">Reference proteome</keyword>
<feature type="region of interest" description="Disordered" evidence="1">
    <location>
        <begin position="1"/>
        <end position="34"/>
    </location>
</feature>
<accession>A0A392VFS5</accession>
<feature type="compositionally biased region" description="Acidic residues" evidence="1">
    <location>
        <begin position="15"/>
        <end position="28"/>
    </location>
</feature>